<name>A0ACC4ZZZ7_9BACL</name>
<organism evidence="1 2">
    <name type="scientific">Paenibacillus jamilae</name>
    <dbReference type="NCBI Taxonomy" id="114136"/>
    <lineage>
        <taxon>Bacteria</taxon>
        <taxon>Bacillati</taxon>
        <taxon>Bacillota</taxon>
        <taxon>Bacilli</taxon>
        <taxon>Bacillales</taxon>
        <taxon>Paenibacillaceae</taxon>
        <taxon>Paenibacillus</taxon>
    </lineage>
</organism>
<reference evidence="1 2" key="1">
    <citation type="journal article" date="2016" name="Front. Microbiol.">
        <title>Genomic Resource of Rice Seed Associated Bacteria.</title>
        <authorList>
            <person name="Midha S."/>
            <person name="Bansal K."/>
            <person name="Sharma S."/>
            <person name="Kumar N."/>
            <person name="Patil P.P."/>
            <person name="Chaudhry V."/>
            <person name="Patil P.B."/>
        </authorList>
    </citation>
    <scope>NUCLEOTIDE SEQUENCE [LARGE SCALE GENOMIC DNA]</scope>
    <source>
        <strain evidence="1 2">NS115</strain>
    </source>
</reference>
<evidence type="ECO:0000313" key="1">
    <source>
        <dbReference type="EMBL" id="KTS84445.1"/>
    </source>
</evidence>
<dbReference type="Proteomes" id="UP000074866">
    <property type="component" value="Unassembled WGS sequence"/>
</dbReference>
<proteinExistence type="predicted"/>
<gene>
    <name evidence="1" type="ORF">NS115_03705</name>
</gene>
<sequence>MKVTLIAHTKINENFQTDLRRKGIFISDAGGYNERQAVALTAIRTCYSANKPSEIVALEGMKYFGHPASDGQGGSDADRLFRHITGSGHTSTLEHITYTFAVEGVSRSLLAQLTRHRQASFSVQSQRYVRLGSEDRSGGMRYVTPPSVLKANKFVKTNFDAQEVEASAGFIFAQAMQSAQRTYDELREAGVPPEDARFVLPNAASCNLVMTLNLRALLEFYGKRQKGKGAQWEISDFADQLRAEVVKIDPWLDQYFGGGAVA</sequence>
<dbReference type="EMBL" id="LDRX01000015">
    <property type="protein sequence ID" value="KTS84445.1"/>
    <property type="molecule type" value="Genomic_DNA"/>
</dbReference>
<accession>A0ACC4ZZZ7</accession>
<comment type="caution">
    <text evidence="1">The sequence shown here is derived from an EMBL/GenBank/DDBJ whole genome shotgun (WGS) entry which is preliminary data.</text>
</comment>
<keyword evidence="2" id="KW-1185">Reference proteome</keyword>
<protein>
    <submittedName>
        <fullName evidence="1">Thymidylate synthase</fullName>
    </submittedName>
</protein>
<evidence type="ECO:0000313" key="2">
    <source>
        <dbReference type="Proteomes" id="UP000074866"/>
    </source>
</evidence>